<keyword evidence="4" id="KW-1134">Transmembrane beta strand</keyword>
<keyword evidence="7" id="KW-0998">Cell outer membrane</keyword>
<evidence type="ECO:0000256" key="2">
    <source>
        <dbReference type="ARBA" id="ARBA00007613"/>
    </source>
</evidence>
<dbReference type="GO" id="GO:1990281">
    <property type="term" value="C:efflux pump complex"/>
    <property type="evidence" value="ECO:0007669"/>
    <property type="project" value="TreeGrafter"/>
</dbReference>
<evidence type="ECO:0000313" key="9">
    <source>
        <dbReference type="EMBL" id="AXE18212.1"/>
    </source>
</evidence>
<keyword evidence="10" id="KW-1185">Reference proteome</keyword>
<sequence>MIRIYFTMFLLLMSIGIQAQHSAILEEYVQEGLKNNLALKQENLEIQKVLENIQQAKALFYPRVTFAPTYSLAAGGRRLQFPVGDLLNPVYSTLNKLTQTSVFPQIDNVDELLAPNNFHDTKITVQYSIYNPEVQYNYLIQKTLLTAQEAKKKVYENELRYTIEGAYYQYLQASEAIKIFGNAQKTLNELVRLNQKLVNNNVLTKDAVIGAEYEISKLNQQLAVATKNRETAKAYFNFLLNRELSAGVLIDSTNLIPAAAYESLDKLSETALQNRQELNQLDQSILASKTAITLHEKAAKRPSVFIGGNTGFQGFGYTFNQQAYGVAQLGLTWDLFKGYERKSKIQGAKIQTELLKTKKLEVEKQIELQVTQAFLELQATRENLKLVQDGVNKATQYFSVIDSRYRNNNVLYIEWIKAQNEVVTAQLQQSLARFDVLIKQSLLNKVTAH</sequence>
<dbReference type="AlphaFoldDB" id="A0A344THU1"/>
<dbReference type="Gene3D" id="1.20.1600.10">
    <property type="entry name" value="Outer membrane efflux proteins (OEP)"/>
    <property type="match status" value="1"/>
</dbReference>
<keyword evidence="3" id="KW-0813">Transport</keyword>
<dbReference type="OrthoDB" id="13803at2"/>
<evidence type="ECO:0000256" key="4">
    <source>
        <dbReference type="ARBA" id="ARBA00022452"/>
    </source>
</evidence>
<keyword evidence="5" id="KW-0812">Transmembrane</keyword>
<evidence type="ECO:0000256" key="6">
    <source>
        <dbReference type="ARBA" id="ARBA00023136"/>
    </source>
</evidence>
<organism evidence="9 10">
    <name type="scientific">Runella rosea</name>
    <dbReference type="NCBI Taxonomy" id="2259595"/>
    <lineage>
        <taxon>Bacteria</taxon>
        <taxon>Pseudomonadati</taxon>
        <taxon>Bacteroidota</taxon>
        <taxon>Cytophagia</taxon>
        <taxon>Cytophagales</taxon>
        <taxon>Spirosomataceae</taxon>
        <taxon>Runella</taxon>
    </lineage>
</organism>
<gene>
    <name evidence="9" type="ORF">DR864_10890</name>
</gene>
<dbReference type="PANTHER" id="PTHR30026">
    <property type="entry name" value="OUTER MEMBRANE PROTEIN TOLC"/>
    <property type="match status" value="1"/>
</dbReference>
<dbReference type="Pfam" id="PF02321">
    <property type="entry name" value="OEP"/>
    <property type="match status" value="1"/>
</dbReference>
<dbReference type="EMBL" id="CP030850">
    <property type="protein sequence ID" value="AXE18212.1"/>
    <property type="molecule type" value="Genomic_DNA"/>
</dbReference>
<dbReference type="InterPro" id="IPR051906">
    <property type="entry name" value="TolC-like"/>
</dbReference>
<comment type="subcellular location">
    <subcellularLocation>
        <location evidence="1">Cell outer membrane</location>
    </subcellularLocation>
</comment>
<dbReference type="GO" id="GO:0009279">
    <property type="term" value="C:cell outer membrane"/>
    <property type="evidence" value="ECO:0007669"/>
    <property type="project" value="UniProtKB-SubCell"/>
</dbReference>
<dbReference type="InterPro" id="IPR003423">
    <property type="entry name" value="OMP_efflux"/>
</dbReference>
<name>A0A344THU1_9BACT</name>
<proteinExistence type="inferred from homology"/>
<feature type="signal peptide" evidence="8">
    <location>
        <begin position="1"/>
        <end position="19"/>
    </location>
</feature>
<evidence type="ECO:0000256" key="3">
    <source>
        <dbReference type="ARBA" id="ARBA00022448"/>
    </source>
</evidence>
<dbReference type="Proteomes" id="UP000251993">
    <property type="component" value="Chromosome"/>
</dbReference>
<evidence type="ECO:0000256" key="8">
    <source>
        <dbReference type="SAM" id="SignalP"/>
    </source>
</evidence>
<evidence type="ECO:0000256" key="7">
    <source>
        <dbReference type="ARBA" id="ARBA00023237"/>
    </source>
</evidence>
<dbReference type="KEGG" id="run:DR864_10890"/>
<evidence type="ECO:0000313" key="10">
    <source>
        <dbReference type="Proteomes" id="UP000251993"/>
    </source>
</evidence>
<evidence type="ECO:0000256" key="5">
    <source>
        <dbReference type="ARBA" id="ARBA00022692"/>
    </source>
</evidence>
<dbReference type="GO" id="GO:0015562">
    <property type="term" value="F:efflux transmembrane transporter activity"/>
    <property type="evidence" value="ECO:0007669"/>
    <property type="project" value="InterPro"/>
</dbReference>
<reference evidence="9 10" key="1">
    <citation type="submission" date="2018-07" db="EMBL/GenBank/DDBJ databases">
        <title>Genome sequencing of Runella.</title>
        <authorList>
            <person name="Baek M.-G."/>
            <person name="Yi H."/>
        </authorList>
    </citation>
    <scope>NUCLEOTIDE SEQUENCE [LARGE SCALE GENOMIC DNA]</scope>
    <source>
        <strain evidence="9 10">HYN0085</strain>
    </source>
</reference>
<dbReference type="GO" id="GO:0015288">
    <property type="term" value="F:porin activity"/>
    <property type="evidence" value="ECO:0007669"/>
    <property type="project" value="TreeGrafter"/>
</dbReference>
<dbReference type="SUPFAM" id="SSF56954">
    <property type="entry name" value="Outer membrane efflux proteins (OEP)"/>
    <property type="match status" value="1"/>
</dbReference>
<evidence type="ECO:0000256" key="1">
    <source>
        <dbReference type="ARBA" id="ARBA00004442"/>
    </source>
</evidence>
<protein>
    <submittedName>
        <fullName evidence="9">Transporter</fullName>
    </submittedName>
</protein>
<dbReference type="PANTHER" id="PTHR30026:SF20">
    <property type="entry name" value="OUTER MEMBRANE PROTEIN TOLC"/>
    <property type="match status" value="1"/>
</dbReference>
<comment type="similarity">
    <text evidence="2">Belongs to the outer membrane factor (OMF) (TC 1.B.17) family.</text>
</comment>
<keyword evidence="6" id="KW-0472">Membrane</keyword>
<accession>A0A344THU1</accession>
<keyword evidence="8" id="KW-0732">Signal</keyword>
<feature type="chain" id="PRO_5016880525" evidence="8">
    <location>
        <begin position="20"/>
        <end position="449"/>
    </location>
</feature>